<dbReference type="Proteomes" id="UP000628840">
    <property type="component" value="Unassembled WGS sequence"/>
</dbReference>
<protein>
    <recommendedName>
        <fullName evidence="3">Nucleotidyltransferase</fullName>
    </recommendedName>
</protein>
<dbReference type="Pfam" id="PF10127">
    <property type="entry name" value="RlaP"/>
    <property type="match status" value="1"/>
</dbReference>
<dbReference type="InterPro" id="IPR018775">
    <property type="entry name" value="RlaP"/>
</dbReference>
<organism evidence="1 2">
    <name type="scientific">Halarchaeum grantii</name>
    <dbReference type="NCBI Taxonomy" id="1193105"/>
    <lineage>
        <taxon>Archaea</taxon>
        <taxon>Methanobacteriati</taxon>
        <taxon>Methanobacteriota</taxon>
        <taxon>Stenosarchaea group</taxon>
        <taxon>Halobacteria</taxon>
        <taxon>Halobacteriales</taxon>
        <taxon>Halobacteriaceae</taxon>
    </lineage>
</organism>
<gene>
    <name evidence="1" type="ORF">GCM10009037_03500</name>
</gene>
<dbReference type="PANTHER" id="PTHR34817">
    <property type="entry name" value="NUCLEOTIDYLTRANSFERASE"/>
    <property type="match status" value="1"/>
</dbReference>
<evidence type="ECO:0000313" key="1">
    <source>
        <dbReference type="EMBL" id="GGL23269.1"/>
    </source>
</evidence>
<comment type="caution">
    <text evidence="1">The sequence shown here is derived from an EMBL/GenBank/DDBJ whole genome shotgun (WGS) entry which is preliminary data.</text>
</comment>
<dbReference type="EMBL" id="BMPF01000001">
    <property type="protein sequence ID" value="GGL23269.1"/>
    <property type="molecule type" value="Genomic_DNA"/>
</dbReference>
<accession>A0A830EYT9</accession>
<dbReference type="AlphaFoldDB" id="A0A830EYT9"/>
<name>A0A830EYT9_9EURY</name>
<dbReference type="PANTHER" id="PTHR34817:SF2">
    <property type="entry name" value="NUCLEOTIDYLTRANSFERASE"/>
    <property type="match status" value="1"/>
</dbReference>
<evidence type="ECO:0008006" key="3">
    <source>
        <dbReference type="Google" id="ProtNLM"/>
    </source>
</evidence>
<evidence type="ECO:0000313" key="2">
    <source>
        <dbReference type="Proteomes" id="UP000628840"/>
    </source>
</evidence>
<dbReference type="SUPFAM" id="SSF81301">
    <property type="entry name" value="Nucleotidyltransferase"/>
    <property type="match status" value="1"/>
</dbReference>
<sequence>MTPPVTAPEPVADALRALCAEHDVSPCAVAEVGSRAWGYAGPASDHDVGVVYAQPPAKYVVLDGYVPAVHGTFDGVDVRAWNLTRFAELLVASNPTALEFLASPVVYRVCPGFDALREHALSSFSPIDAYHHYRSLAESGREDAASVSTQLHAVRAALYARYVLATHAFPDPDFRAFLDAEAARFPDAWVEAARALVERKRAGEGDAAVDACPDDLFDLPSDVAPDAHAGRTVERERVNEFVRAAFADAYATV</sequence>
<dbReference type="InterPro" id="IPR043519">
    <property type="entry name" value="NT_sf"/>
</dbReference>
<reference evidence="1 2" key="1">
    <citation type="journal article" date="2019" name="Int. J. Syst. Evol. Microbiol.">
        <title>The Global Catalogue of Microorganisms (GCM) 10K type strain sequencing project: providing services to taxonomists for standard genome sequencing and annotation.</title>
        <authorList>
            <consortium name="The Broad Institute Genomics Platform"/>
            <consortium name="The Broad Institute Genome Sequencing Center for Infectious Disease"/>
            <person name="Wu L."/>
            <person name="Ma J."/>
        </authorList>
    </citation>
    <scope>NUCLEOTIDE SEQUENCE [LARGE SCALE GENOMIC DNA]</scope>
    <source>
        <strain evidence="1 2">JCM 19585</strain>
    </source>
</reference>
<keyword evidence="2" id="KW-1185">Reference proteome</keyword>
<proteinExistence type="predicted"/>